<organism evidence="1 2">
    <name type="scientific">Candidatus Kaiserbacteria bacterium RIFCSPHIGHO2_01_FULL_54_36b</name>
    <dbReference type="NCBI Taxonomy" id="1798483"/>
    <lineage>
        <taxon>Bacteria</taxon>
        <taxon>Candidatus Kaiseribacteriota</taxon>
    </lineage>
</organism>
<dbReference type="SUPFAM" id="SSF143100">
    <property type="entry name" value="TTHA1013/TTHA0281-like"/>
    <property type="match status" value="1"/>
</dbReference>
<dbReference type="Pfam" id="PF24113">
    <property type="entry name" value="DUF7387"/>
    <property type="match status" value="1"/>
</dbReference>
<dbReference type="AlphaFoldDB" id="A0A1F6CRD6"/>
<sequence>MDIAGFKNVVWKEGVHYVAQSLNVDVSSFGSTKKEALVNLREALELYFEDASGDEPTTVEDPEIVSV</sequence>
<dbReference type="InterPro" id="IPR035069">
    <property type="entry name" value="TTHA1013/TTHA0281-like"/>
</dbReference>
<dbReference type="Proteomes" id="UP000176445">
    <property type="component" value="Unassembled WGS sequence"/>
</dbReference>
<evidence type="ECO:0000313" key="2">
    <source>
        <dbReference type="Proteomes" id="UP000176445"/>
    </source>
</evidence>
<proteinExistence type="predicted"/>
<comment type="caution">
    <text evidence="1">The sequence shown here is derived from an EMBL/GenBank/DDBJ whole genome shotgun (WGS) entry which is preliminary data.</text>
</comment>
<protein>
    <recommendedName>
        <fullName evidence="3">HicB family protein</fullName>
    </recommendedName>
</protein>
<name>A0A1F6CRD6_9BACT</name>
<accession>A0A1F6CRD6</accession>
<dbReference type="InterPro" id="IPR055811">
    <property type="entry name" value="DUF7387"/>
</dbReference>
<dbReference type="Gene3D" id="3.30.160.250">
    <property type="match status" value="1"/>
</dbReference>
<evidence type="ECO:0000313" key="1">
    <source>
        <dbReference type="EMBL" id="OGG51748.1"/>
    </source>
</evidence>
<gene>
    <name evidence="1" type="ORF">A2704_07020</name>
</gene>
<evidence type="ECO:0008006" key="3">
    <source>
        <dbReference type="Google" id="ProtNLM"/>
    </source>
</evidence>
<dbReference type="EMBL" id="MFKW01000017">
    <property type="protein sequence ID" value="OGG51748.1"/>
    <property type="molecule type" value="Genomic_DNA"/>
</dbReference>
<reference evidence="1 2" key="1">
    <citation type="journal article" date="2016" name="Nat. Commun.">
        <title>Thousands of microbial genomes shed light on interconnected biogeochemical processes in an aquifer system.</title>
        <authorList>
            <person name="Anantharaman K."/>
            <person name="Brown C.T."/>
            <person name="Hug L.A."/>
            <person name="Sharon I."/>
            <person name="Castelle C.J."/>
            <person name="Probst A.J."/>
            <person name="Thomas B.C."/>
            <person name="Singh A."/>
            <person name="Wilkins M.J."/>
            <person name="Karaoz U."/>
            <person name="Brodie E.L."/>
            <person name="Williams K.H."/>
            <person name="Hubbard S.S."/>
            <person name="Banfield J.F."/>
        </authorList>
    </citation>
    <scope>NUCLEOTIDE SEQUENCE [LARGE SCALE GENOMIC DNA]</scope>
</reference>